<keyword evidence="6" id="KW-1185">Reference proteome</keyword>
<dbReference type="KEGG" id="aacx:DEACI_2482"/>
<dbReference type="Proteomes" id="UP001071230">
    <property type="component" value="Unassembled WGS sequence"/>
</dbReference>
<dbReference type="Pfam" id="PF00364">
    <property type="entry name" value="Biotin_lipoyl"/>
    <property type="match status" value="1"/>
</dbReference>
<keyword evidence="1" id="KW-0092">Biotin</keyword>
<feature type="region of interest" description="Disordered" evidence="2">
    <location>
        <begin position="17"/>
        <end position="46"/>
    </location>
</feature>
<dbReference type="SUPFAM" id="SSF51230">
    <property type="entry name" value="Single hybrid motif"/>
    <property type="match status" value="1"/>
</dbReference>
<feature type="compositionally biased region" description="Polar residues" evidence="2">
    <location>
        <begin position="24"/>
        <end position="42"/>
    </location>
</feature>
<organism evidence="4">
    <name type="scientific">Acididesulfobacillus acetoxydans</name>
    <dbReference type="NCBI Taxonomy" id="1561005"/>
    <lineage>
        <taxon>Bacteria</taxon>
        <taxon>Bacillati</taxon>
        <taxon>Bacillota</taxon>
        <taxon>Clostridia</taxon>
        <taxon>Eubacteriales</taxon>
        <taxon>Peptococcaceae</taxon>
        <taxon>Acididesulfobacillus</taxon>
    </lineage>
</organism>
<dbReference type="AlphaFoldDB" id="A0A8S0VXD5"/>
<reference evidence="4" key="2">
    <citation type="submission" date="2020-01" db="EMBL/GenBank/DDBJ databases">
        <authorList>
            <person name="Hornung B."/>
        </authorList>
    </citation>
    <scope>NUCLEOTIDE SEQUENCE</scope>
    <source>
        <strain evidence="4">PacBioINE</strain>
    </source>
</reference>
<evidence type="ECO:0000313" key="5">
    <source>
        <dbReference type="EMBL" id="CEJ09233.1"/>
    </source>
</evidence>
<dbReference type="Proteomes" id="UP000836597">
    <property type="component" value="Chromosome"/>
</dbReference>
<evidence type="ECO:0000256" key="1">
    <source>
        <dbReference type="ARBA" id="ARBA00023267"/>
    </source>
</evidence>
<protein>
    <submittedName>
        <fullName evidence="4">Biotin/lipoyl attachment</fullName>
    </submittedName>
    <submittedName>
        <fullName evidence="5">Single hybrid motif</fullName>
    </submittedName>
</protein>
<feature type="domain" description="Lipoyl-binding" evidence="3">
    <location>
        <begin position="34"/>
        <end position="111"/>
    </location>
</feature>
<evidence type="ECO:0000313" key="6">
    <source>
        <dbReference type="Proteomes" id="UP001071230"/>
    </source>
</evidence>
<evidence type="ECO:0000256" key="2">
    <source>
        <dbReference type="SAM" id="MobiDB-lite"/>
    </source>
</evidence>
<dbReference type="CDD" id="cd06850">
    <property type="entry name" value="biotinyl_domain"/>
    <property type="match status" value="1"/>
</dbReference>
<name>A0A8S0VXD5_9FIRM</name>
<gene>
    <name evidence="4" type="ORF">DEACI_2482</name>
    <name evidence="5" type="ORF">DEACI_3717</name>
</gene>
<reference evidence="5" key="1">
    <citation type="submission" date="2014-11" db="EMBL/GenBank/DDBJ databases">
        <authorList>
            <person name="Hornung B.V."/>
        </authorList>
    </citation>
    <scope>NUCLEOTIDE SEQUENCE</scope>
    <source>
        <strain evidence="5">INE</strain>
    </source>
</reference>
<dbReference type="PANTHER" id="PTHR45266:SF3">
    <property type="entry name" value="OXALOACETATE DECARBOXYLASE ALPHA CHAIN"/>
    <property type="match status" value="1"/>
</dbReference>
<dbReference type="InterPro" id="IPR011053">
    <property type="entry name" value="Single_hybrid_motif"/>
</dbReference>
<sequence length="111" mass="11800">MKKFRIKVNGQEYEVEVEEIGQEKPSQGPSPKSFSSQPSAGNGNIVAPMPGVVTAVKIKAGDLVRSEQPLLTLEAMKMENEIPADRSGVVKEVLVKEGQGVGAGELLVVIV</sequence>
<evidence type="ECO:0000313" key="4">
    <source>
        <dbReference type="EMBL" id="CAA7601813.1"/>
    </source>
</evidence>
<dbReference type="FunFam" id="2.40.50.100:FF:000003">
    <property type="entry name" value="Acetyl-CoA carboxylase biotin carboxyl carrier protein"/>
    <property type="match status" value="1"/>
</dbReference>
<dbReference type="Gene3D" id="2.40.50.100">
    <property type="match status" value="1"/>
</dbReference>
<proteinExistence type="predicted"/>
<dbReference type="InterPro" id="IPR000089">
    <property type="entry name" value="Biotin_lipoyl"/>
</dbReference>
<dbReference type="InterPro" id="IPR050709">
    <property type="entry name" value="Biotin_Carboxyl_Carrier/Decarb"/>
</dbReference>
<dbReference type="RefSeq" id="WP_240985289.1">
    <property type="nucleotide sequence ID" value="NZ_LR746496.1"/>
</dbReference>
<accession>A0A8S0VXD5</accession>
<dbReference type="EMBL" id="CDGJ01000115">
    <property type="protein sequence ID" value="CEJ09233.1"/>
    <property type="molecule type" value="Genomic_DNA"/>
</dbReference>
<dbReference type="PROSITE" id="PS50968">
    <property type="entry name" value="BIOTINYL_LIPOYL"/>
    <property type="match status" value="1"/>
</dbReference>
<evidence type="ECO:0000259" key="3">
    <source>
        <dbReference type="PROSITE" id="PS50968"/>
    </source>
</evidence>
<dbReference type="EMBL" id="LR746496">
    <property type="protein sequence ID" value="CAA7601813.1"/>
    <property type="molecule type" value="Genomic_DNA"/>
</dbReference>
<dbReference type="PANTHER" id="PTHR45266">
    <property type="entry name" value="OXALOACETATE DECARBOXYLASE ALPHA CHAIN"/>
    <property type="match status" value="1"/>
</dbReference>